<dbReference type="EMBL" id="CAJNOR010003205">
    <property type="protein sequence ID" value="CAF1389342.1"/>
    <property type="molecule type" value="Genomic_DNA"/>
</dbReference>
<dbReference type="InterPro" id="IPR029526">
    <property type="entry name" value="PGBD"/>
</dbReference>
<accession>A0A815KCN7</accession>
<feature type="domain" description="LCCL" evidence="2">
    <location>
        <begin position="233"/>
        <end position="294"/>
    </location>
</feature>
<dbReference type="Gene3D" id="2.170.130.20">
    <property type="entry name" value="LCCL-like domain"/>
    <property type="match status" value="2"/>
</dbReference>
<dbReference type="Pfam" id="PF03815">
    <property type="entry name" value="LCCL"/>
    <property type="match status" value="2"/>
</dbReference>
<sequence>MSSEETDSEDSRNSQSDVSSLDDDFARMQFESSSSEEEISDDDRDSQVWNEIESESDAEFQEDHGIVEEVPTTSEDNTINPIDCYRHFITDEIVSLMVHETNRYAEQHLQTKELSKRSQTLQWKSTTNEEMLQFLGVVIQMGLVQIPKVDYYWSKSKLYGSAVIQNTMSRDRFELLLKFYHFSNNEKKHADQAIYPSNNVAAATTQVTMLETNPYEYGQNITYLVTGVLGKCIWGTNIYTDDSNLSMAAVHAGILRVGETKNITIQILPGQTYYQGSTQNGVTSSSFDSWTGSYSFYTSSPCTYCTTPTMSATPAAAINSTNTSYTTLTPDTTMYTTNSSRTTSTSVTLTNYPNASLIATLPATAPNSTNTSYAPLTLPTATNSQNASYSTSTTNSQTISTSDIAAHSTTVLSIITTSSSAQVTAIASTTVQTSSVGNHSNSNFTVTTLPISSTNSTAISKPTVTSSALESSTVATTLGTSVNLVNYRDKVGQNLFFTITGAVGGSIWGTNIYTDDSNLATAAVHAGILRVGQTSTIIVKILPGQSSYTASNRNGVNSFSYGSWIGSYSFFGVAR</sequence>
<comment type="caution">
    <text evidence="3">The sequence shown here is derived from an EMBL/GenBank/DDBJ whole genome shotgun (WGS) entry which is preliminary data.</text>
</comment>
<dbReference type="PANTHER" id="PTHR46599">
    <property type="entry name" value="PIGGYBAC TRANSPOSABLE ELEMENT-DERIVED PROTEIN 4"/>
    <property type="match status" value="1"/>
</dbReference>
<dbReference type="AlphaFoldDB" id="A0A815KCN7"/>
<dbReference type="InterPro" id="IPR004043">
    <property type="entry name" value="LCCL"/>
</dbReference>
<dbReference type="InterPro" id="IPR036609">
    <property type="entry name" value="LCCL_sf"/>
</dbReference>
<dbReference type="PANTHER" id="PTHR46599:SF3">
    <property type="entry name" value="PIGGYBAC TRANSPOSABLE ELEMENT-DERIVED PROTEIN 4"/>
    <property type="match status" value="1"/>
</dbReference>
<feature type="compositionally biased region" description="Acidic residues" evidence="1">
    <location>
        <begin position="34"/>
        <end position="44"/>
    </location>
</feature>
<organism evidence="3 4">
    <name type="scientific">Adineta ricciae</name>
    <name type="common">Rotifer</name>
    <dbReference type="NCBI Taxonomy" id="249248"/>
    <lineage>
        <taxon>Eukaryota</taxon>
        <taxon>Metazoa</taxon>
        <taxon>Spiralia</taxon>
        <taxon>Gnathifera</taxon>
        <taxon>Rotifera</taxon>
        <taxon>Eurotatoria</taxon>
        <taxon>Bdelloidea</taxon>
        <taxon>Adinetida</taxon>
        <taxon>Adinetidae</taxon>
        <taxon>Adineta</taxon>
    </lineage>
</organism>
<gene>
    <name evidence="3" type="ORF">XAT740_LOCUS33514</name>
</gene>
<evidence type="ECO:0000313" key="4">
    <source>
        <dbReference type="Proteomes" id="UP000663828"/>
    </source>
</evidence>
<dbReference type="PROSITE" id="PS50820">
    <property type="entry name" value="LCCL"/>
    <property type="match status" value="2"/>
</dbReference>
<evidence type="ECO:0000259" key="2">
    <source>
        <dbReference type="PROSITE" id="PS50820"/>
    </source>
</evidence>
<dbReference type="Pfam" id="PF13843">
    <property type="entry name" value="DDE_Tnp_1_7"/>
    <property type="match status" value="1"/>
</dbReference>
<evidence type="ECO:0000313" key="3">
    <source>
        <dbReference type="EMBL" id="CAF1389342.1"/>
    </source>
</evidence>
<feature type="region of interest" description="Disordered" evidence="1">
    <location>
        <begin position="1"/>
        <end position="78"/>
    </location>
</feature>
<keyword evidence="4" id="KW-1185">Reference proteome</keyword>
<dbReference type="Proteomes" id="UP000663828">
    <property type="component" value="Unassembled WGS sequence"/>
</dbReference>
<dbReference type="SUPFAM" id="SSF69848">
    <property type="entry name" value="LCCL domain"/>
    <property type="match status" value="2"/>
</dbReference>
<reference evidence="3" key="1">
    <citation type="submission" date="2021-02" db="EMBL/GenBank/DDBJ databases">
        <authorList>
            <person name="Nowell W R."/>
        </authorList>
    </citation>
    <scope>NUCLEOTIDE SEQUENCE</scope>
</reference>
<proteinExistence type="predicted"/>
<feature type="domain" description="LCCL" evidence="2">
    <location>
        <begin position="506"/>
        <end position="568"/>
    </location>
</feature>
<protein>
    <recommendedName>
        <fullName evidence="2">LCCL domain-containing protein</fullName>
    </recommendedName>
</protein>
<dbReference type="SMART" id="SM00603">
    <property type="entry name" value="LCCL"/>
    <property type="match status" value="2"/>
</dbReference>
<evidence type="ECO:0000256" key="1">
    <source>
        <dbReference type="SAM" id="MobiDB-lite"/>
    </source>
</evidence>
<name>A0A815KCN7_ADIRI</name>